<sequence>MEKLYKEDHIFYKVVVGDFNVKIGPPTSPEELHIGTHGLEWNEQGERLSWYASVEQHERQATDVRACKAMQSGDIGGS</sequence>
<dbReference type="OrthoDB" id="5891745at2759"/>
<protein>
    <submittedName>
        <fullName evidence="1">Uncharacterized protein</fullName>
    </submittedName>
</protein>
<name>A0A3P8FYW7_HELPZ</name>
<organism evidence="1">
    <name type="scientific">Heligmosomoides polygyrus</name>
    <name type="common">Parasitic roundworm</name>
    <dbReference type="NCBI Taxonomy" id="6339"/>
    <lineage>
        <taxon>Eukaryota</taxon>
        <taxon>Metazoa</taxon>
        <taxon>Ecdysozoa</taxon>
        <taxon>Nematoda</taxon>
        <taxon>Chromadorea</taxon>
        <taxon>Rhabditida</taxon>
        <taxon>Rhabditina</taxon>
        <taxon>Rhabditomorpha</taxon>
        <taxon>Strongyloidea</taxon>
        <taxon>Heligmosomidae</taxon>
        <taxon>Heligmosomoides</taxon>
    </lineage>
</organism>
<dbReference type="EMBL" id="UZAH01041352">
    <property type="protein sequence ID" value="VDP60105.1"/>
    <property type="molecule type" value="Genomic_DNA"/>
</dbReference>
<proteinExistence type="predicted"/>
<evidence type="ECO:0000313" key="1">
    <source>
        <dbReference type="EMBL" id="VDP60105.1"/>
    </source>
</evidence>
<accession>A0A3P8FYW7</accession>
<dbReference type="AlphaFoldDB" id="A0A3P8FYW7"/>
<gene>
    <name evidence="1" type="ORF">HPBE_LOCUS26937</name>
</gene>
<reference evidence="1" key="1">
    <citation type="submission" date="2018-11" db="EMBL/GenBank/DDBJ databases">
        <authorList>
            <consortium name="Pathogen Informatics"/>
        </authorList>
    </citation>
    <scope>NUCLEOTIDE SEQUENCE [LARGE SCALE GENOMIC DNA]</scope>
</reference>